<name>A0AAD8Y0T4_9STRA</name>
<feature type="region of interest" description="Disordered" evidence="1">
    <location>
        <begin position="1"/>
        <end position="20"/>
    </location>
</feature>
<organism evidence="2 3">
    <name type="scientific">Skeletonema marinoi</name>
    <dbReference type="NCBI Taxonomy" id="267567"/>
    <lineage>
        <taxon>Eukaryota</taxon>
        <taxon>Sar</taxon>
        <taxon>Stramenopiles</taxon>
        <taxon>Ochrophyta</taxon>
        <taxon>Bacillariophyta</taxon>
        <taxon>Coscinodiscophyceae</taxon>
        <taxon>Thalassiosirophycidae</taxon>
        <taxon>Thalassiosirales</taxon>
        <taxon>Skeletonemataceae</taxon>
        <taxon>Skeletonema</taxon>
        <taxon>Skeletonema marinoi-dohrnii complex</taxon>
    </lineage>
</organism>
<feature type="non-terminal residue" evidence="2">
    <location>
        <position position="1"/>
    </location>
</feature>
<evidence type="ECO:0000256" key="1">
    <source>
        <dbReference type="SAM" id="MobiDB-lite"/>
    </source>
</evidence>
<accession>A0AAD8Y0T4</accession>
<dbReference type="AlphaFoldDB" id="A0AAD8Y0T4"/>
<evidence type="ECO:0000313" key="2">
    <source>
        <dbReference type="EMBL" id="KAK1737511.1"/>
    </source>
</evidence>
<dbReference type="EMBL" id="JATAAI010000025">
    <property type="protein sequence ID" value="KAK1737511.1"/>
    <property type="molecule type" value="Genomic_DNA"/>
</dbReference>
<comment type="caution">
    <text evidence="2">The sequence shown here is derived from an EMBL/GenBank/DDBJ whole genome shotgun (WGS) entry which is preliminary data.</text>
</comment>
<dbReference type="Proteomes" id="UP001224775">
    <property type="component" value="Unassembled WGS sequence"/>
</dbReference>
<reference evidence="2" key="1">
    <citation type="submission" date="2023-06" db="EMBL/GenBank/DDBJ databases">
        <title>Survivors Of The Sea: Transcriptome response of Skeletonema marinoi to long-term dormancy.</title>
        <authorList>
            <person name="Pinder M.I.M."/>
            <person name="Kourtchenko O."/>
            <person name="Robertson E.K."/>
            <person name="Larsson T."/>
            <person name="Maumus F."/>
            <person name="Osuna-Cruz C.M."/>
            <person name="Vancaester E."/>
            <person name="Stenow R."/>
            <person name="Vandepoele K."/>
            <person name="Ploug H."/>
            <person name="Bruchert V."/>
            <person name="Godhe A."/>
            <person name="Topel M."/>
        </authorList>
    </citation>
    <scope>NUCLEOTIDE SEQUENCE</scope>
    <source>
        <strain evidence="2">R05AC</strain>
    </source>
</reference>
<protein>
    <submittedName>
        <fullName evidence="2">Uncharacterized protein</fullName>
    </submittedName>
</protein>
<sequence length="63" mass="7129">VLCKRKHPPTTAQTSRHRLRRINHSRRCTRFRNRRHGNASELSSAGMCPFGDGYYGGISKASS</sequence>
<evidence type="ECO:0000313" key="3">
    <source>
        <dbReference type="Proteomes" id="UP001224775"/>
    </source>
</evidence>
<proteinExistence type="predicted"/>
<keyword evidence="3" id="KW-1185">Reference proteome</keyword>
<gene>
    <name evidence="2" type="ORF">QTG54_011797</name>
</gene>